<organism evidence="1 2">
    <name type="scientific">Candidatus Onthomorpha intestinigallinarum</name>
    <dbReference type="NCBI Taxonomy" id="2840880"/>
    <lineage>
        <taxon>Bacteria</taxon>
        <taxon>Pseudomonadati</taxon>
        <taxon>Bacteroidota</taxon>
        <taxon>Bacteroidia</taxon>
        <taxon>Bacteroidales</taxon>
        <taxon>Candidatus Onthomorpha</taxon>
    </lineage>
</organism>
<accession>A0A9D1UIL6</accession>
<dbReference type="Pfam" id="PF14064">
    <property type="entry name" value="HmuY"/>
    <property type="match status" value="1"/>
</dbReference>
<reference evidence="1" key="2">
    <citation type="submission" date="2021-04" db="EMBL/GenBank/DDBJ databases">
        <authorList>
            <person name="Gilroy R."/>
        </authorList>
    </citation>
    <scope>NUCLEOTIDE SEQUENCE</scope>
    <source>
        <strain evidence="1">Gambia16-930</strain>
    </source>
</reference>
<protein>
    <submittedName>
        <fullName evidence="1">HmuY family protein</fullName>
    </submittedName>
</protein>
<sequence>MNFRSVLMMGITVFLFPSCEGVFDDMYDEPRNEKNEAFGFVAVNGNKGTVYIDATSYSLWTYIDFHTKTIDTVSIGVGAEPKDWDIAVHRYDAKTNGGSVLQTNLVSLDDVNKISHVNEEHFVSDVWSEVVVDMSGMMDGNIIYSESYVNEVLSKWLDVNTATMPPVYTLSGKVYLIKLSDGTFAAVRLSNYMNDASVKGFMTIDYVYPLNLGKCQE</sequence>
<dbReference type="CDD" id="cd12105">
    <property type="entry name" value="HmuY"/>
    <property type="match status" value="1"/>
</dbReference>
<dbReference type="InterPro" id="IPR025921">
    <property type="entry name" value="HmuY"/>
</dbReference>
<dbReference type="AlphaFoldDB" id="A0A9D1UIL6"/>
<comment type="caution">
    <text evidence="1">The sequence shown here is derived from an EMBL/GenBank/DDBJ whole genome shotgun (WGS) entry which is preliminary data.</text>
</comment>
<evidence type="ECO:0000313" key="1">
    <source>
        <dbReference type="EMBL" id="HIW87976.1"/>
    </source>
</evidence>
<dbReference type="EMBL" id="DXGG01000217">
    <property type="protein sequence ID" value="HIW87976.1"/>
    <property type="molecule type" value="Genomic_DNA"/>
</dbReference>
<proteinExistence type="predicted"/>
<reference evidence="1" key="1">
    <citation type="journal article" date="2021" name="PeerJ">
        <title>Extensive microbial diversity within the chicken gut microbiome revealed by metagenomics and culture.</title>
        <authorList>
            <person name="Gilroy R."/>
            <person name="Ravi A."/>
            <person name="Getino M."/>
            <person name="Pursley I."/>
            <person name="Horton D.L."/>
            <person name="Alikhan N.F."/>
            <person name="Baker D."/>
            <person name="Gharbi K."/>
            <person name="Hall N."/>
            <person name="Watson M."/>
            <person name="Adriaenssens E.M."/>
            <person name="Foster-Nyarko E."/>
            <person name="Jarju S."/>
            <person name="Secka A."/>
            <person name="Antonio M."/>
            <person name="Oren A."/>
            <person name="Chaudhuri R.R."/>
            <person name="La Ragione R."/>
            <person name="Hildebrand F."/>
            <person name="Pallen M.J."/>
        </authorList>
    </citation>
    <scope>NUCLEOTIDE SEQUENCE</scope>
    <source>
        <strain evidence="1">Gambia16-930</strain>
    </source>
</reference>
<gene>
    <name evidence="1" type="ORF">IAC47_06865</name>
</gene>
<name>A0A9D1UIL6_9BACT</name>
<evidence type="ECO:0000313" key="2">
    <source>
        <dbReference type="Proteomes" id="UP000824267"/>
    </source>
</evidence>
<dbReference type="Proteomes" id="UP000824267">
    <property type="component" value="Unassembled WGS sequence"/>
</dbReference>